<gene>
    <name evidence="2" type="ORF">Tci_845689</name>
</gene>
<proteinExistence type="predicted"/>
<dbReference type="EMBL" id="BKCJ011043851">
    <property type="protein sequence ID" value="GFC73719.1"/>
    <property type="molecule type" value="Genomic_DNA"/>
</dbReference>
<comment type="caution">
    <text evidence="2">The sequence shown here is derived from an EMBL/GenBank/DDBJ whole genome shotgun (WGS) entry which is preliminary data.</text>
</comment>
<evidence type="ECO:0000256" key="1">
    <source>
        <dbReference type="SAM" id="MobiDB-lite"/>
    </source>
</evidence>
<feature type="non-terminal residue" evidence="2">
    <location>
        <position position="187"/>
    </location>
</feature>
<accession>A0A699QP44</accession>
<name>A0A699QP44_TANCI</name>
<sequence>MELKKILIEKMEGNKSIQQLDEQRNLYKAQREGGKHASASTPFETATGSAGRSTTGSQSRQLSASEFAFAKEPVQTTCQMEEPSHLVFETGADDQPIVQTSQYPEWFSQPKRPPSPDRDWNKTLPAAQGDAQSWISVLARKTDACSSFNELFDTPIDFYNFIMNQLNVDTLTPALLDGPTYELMRGS</sequence>
<reference evidence="2" key="1">
    <citation type="journal article" date="2019" name="Sci. Rep.">
        <title>Draft genome of Tanacetum cinerariifolium, the natural source of mosquito coil.</title>
        <authorList>
            <person name="Yamashiro T."/>
            <person name="Shiraishi A."/>
            <person name="Satake H."/>
            <person name="Nakayama K."/>
        </authorList>
    </citation>
    <scope>NUCLEOTIDE SEQUENCE</scope>
</reference>
<feature type="compositionally biased region" description="Basic and acidic residues" evidence="1">
    <location>
        <begin position="24"/>
        <end position="35"/>
    </location>
</feature>
<dbReference type="AlphaFoldDB" id="A0A699QP44"/>
<evidence type="ECO:0000313" key="2">
    <source>
        <dbReference type="EMBL" id="GFC73719.1"/>
    </source>
</evidence>
<feature type="region of interest" description="Disordered" evidence="1">
    <location>
        <begin position="24"/>
        <end position="66"/>
    </location>
</feature>
<organism evidence="2">
    <name type="scientific">Tanacetum cinerariifolium</name>
    <name type="common">Dalmatian daisy</name>
    <name type="synonym">Chrysanthemum cinerariifolium</name>
    <dbReference type="NCBI Taxonomy" id="118510"/>
    <lineage>
        <taxon>Eukaryota</taxon>
        <taxon>Viridiplantae</taxon>
        <taxon>Streptophyta</taxon>
        <taxon>Embryophyta</taxon>
        <taxon>Tracheophyta</taxon>
        <taxon>Spermatophyta</taxon>
        <taxon>Magnoliopsida</taxon>
        <taxon>eudicotyledons</taxon>
        <taxon>Gunneridae</taxon>
        <taxon>Pentapetalae</taxon>
        <taxon>asterids</taxon>
        <taxon>campanulids</taxon>
        <taxon>Asterales</taxon>
        <taxon>Asteraceae</taxon>
        <taxon>Asteroideae</taxon>
        <taxon>Anthemideae</taxon>
        <taxon>Anthemidinae</taxon>
        <taxon>Tanacetum</taxon>
    </lineage>
</organism>
<feature type="compositionally biased region" description="Low complexity" evidence="1">
    <location>
        <begin position="45"/>
        <end position="60"/>
    </location>
</feature>
<protein>
    <submittedName>
        <fullName evidence="2">Uncharacterized protein</fullName>
    </submittedName>
</protein>